<dbReference type="GO" id="GO:0003677">
    <property type="term" value="F:DNA binding"/>
    <property type="evidence" value="ECO:0007669"/>
    <property type="project" value="UniProtKB-KW"/>
</dbReference>
<keyword evidence="4" id="KW-0418">Kinase</keyword>
<feature type="domain" description="Response regulatory" evidence="11">
    <location>
        <begin position="17"/>
        <end position="133"/>
    </location>
</feature>
<dbReference type="KEGG" id="cap:CLDAP_13880"/>
<evidence type="ECO:0000256" key="8">
    <source>
        <dbReference type="ARBA" id="ARBA00023163"/>
    </source>
</evidence>
<dbReference type="Proteomes" id="UP000007880">
    <property type="component" value="Chromosome"/>
</dbReference>
<dbReference type="HOGENOM" id="CLU_000445_114_72_0"/>
<dbReference type="Gene3D" id="1.10.287.130">
    <property type="match status" value="1"/>
</dbReference>
<dbReference type="SUPFAM" id="SSF55874">
    <property type="entry name" value="ATPase domain of HSP90 chaperone/DNA topoisomerase II/histidine kinase"/>
    <property type="match status" value="1"/>
</dbReference>
<dbReference type="FunFam" id="3.40.50.2300:FF:000001">
    <property type="entry name" value="DNA-binding response regulator PhoB"/>
    <property type="match status" value="1"/>
</dbReference>
<dbReference type="RefSeq" id="WP_014432667.1">
    <property type="nucleotide sequence ID" value="NC_017079.1"/>
</dbReference>
<keyword evidence="5" id="KW-0902">Two-component regulatory system</keyword>
<dbReference type="SMART" id="SM00387">
    <property type="entry name" value="HATPase_c"/>
    <property type="match status" value="1"/>
</dbReference>
<dbReference type="SUPFAM" id="SSF52172">
    <property type="entry name" value="CheY-like"/>
    <property type="match status" value="1"/>
</dbReference>
<dbReference type="Pfam" id="PF13188">
    <property type="entry name" value="PAS_8"/>
    <property type="match status" value="1"/>
</dbReference>
<dbReference type="EMBL" id="AP012337">
    <property type="protein sequence ID" value="BAL99427.1"/>
    <property type="molecule type" value="Genomic_DNA"/>
</dbReference>
<evidence type="ECO:0000256" key="6">
    <source>
        <dbReference type="ARBA" id="ARBA00023015"/>
    </source>
</evidence>
<dbReference type="InterPro" id="IPR003594">
    <property type="entry name" value="HATPase_dom"/>
</dbReference>
<dbReference type="STRING" id="926550.CLDAP_13880"/>
<feature type="domain" description="Histidine kinase" evidence="10">
    <location>
        <begin position="281"/>
        <end position="500"/>
    </location>
</feature>
<dbReference type="InterPro" id="IPR003661">
    <property type="entry name" value="HisK_dim/P_dom"/>
</dbReference>
<dbReference type="CDD" id="cd00082">
    <property type="entry name" value="HisKA"/>
    <property type="match status" value="1"/>
</dbReference>
<proteinExistence type="predicted"/>
<evidence type="ECO:0000256" key="4">
    <source>
        <dbReference type="ARBA" id="ARBA00022777"/>
    </source>
</evidence>
<dbReference type="InterPro" id="IPR004358">
    <property type="entry name" value="Sig_transdc_His_kin-like_C"/>
</dbReference>
<dbReference type="Gene3D" id="3.30.565.10">
    <property type="entry name" value="Histidine kinase-like ATPase, C-terminal domain"/>
    <property type="match status" value="1"/>
</dbReference>
<dbReference type="SUPFAM" id="SSF47384">
    <property type="entry name" value="Homodimeric domain of signal transducing histidine kinase"/>
    <property type="match status" value="1"/>
</dbReference>
<sequence length="502" mass="56623">MTNANTSQLNRPPDKSIILVVDDSPAGRETLQALLFADAYELHFATDGLQALAMAAQLRPDLILLDVMMPGIDGFEVCRRLRADPDLAHIPVIMVTALDDRASRLQGIESGADDFVSKPFDSGELRARVRTITRLNRYRRLLEERERFEWMIEHADEGYLILDGEQIRYANPRAQTLLNLDEETLATHPSFLELVDKRFNREPKELWSRWPNLWEETPQGKAETDVTLFLIAPETPTSPVNWLEVTIFGRFRIQESGRLVRLRDVTALKTGLRDMWSFHTMVMHKLNTPMHMMLGSMELLTMNANANISSGEILDLVEMAANGAQRLASAVNDVIQYATALSTPASIGERLTLGELPALVKEVAGHLELDQVTVQIDAPEEITLVLDSREMESILFELLENAKKFHPQHRPTVTLSVTLRDNRVDLKVQDDGIHLSPDQLNRVWLPYYQGERYFTGEVKGMGLGLPLVASIIWEHGGDCRIINREDAPGVIIRLTIPTAREG</sequence>
<protein>
    <recommendedName>
        <fullName evidence="2">histidine kinase</fullName>
        <ecNumber evidence="2">2.7.13.3</ecNumber>
    </recommendedName>
</protein>
<dbReference type="OrthoDB" id="1931120at2"/>
<dbReference type="CDD" id="cd00075">
    <property type="entry name" value="HATPase"/>
    <property type="match status" value="1"/>
</dbReference>
<dbReference type="AlphaFoldDB" id="I0I2E0"/>
<dbReference type="InterPro" id="IPR005467">
    <property type="entry name" value="His_kinase_dom"/>
</dbReference>
<evidence type="ECO:0000259" key="10">
    <source>
        <dbReference type="PROSITE" id="PS50109"/>
    </source>
</evidence>
<keyword evidence="13" id="KW-1185">Reference proteome</keyword>
<dbReference type="CDD" id="cd17538">
    <property type="entry name" value="REC_D1_PleD-like"/>
    <property type="match status" value="1"/>
</dbReference>
<dbReference type="Pfam" id="PF02518">
    <property type="entry name" value="HATPase_c"/>
    <property type="match status" value="1"/>
</dbReference>
<comment type="catalytic activity">
    <reaction evidence="1">
        <text>ATP + protein L-histidine = ADP + protein N-phospho-L-histidine.</text>
        <dbReference type="EC" id="2.7.13.3"/>
    </reaction>
</comment>
<organism evidence="12 13">
    <name type="scientific">Caldilinea aerophila (strain DSM 14535 / JCM 11387 / NBRC 104270 / STL-6-O1)</name>
    <dbReference type="NCBI Taxonomy" id="926550"/>
    <lineage>
        <taxon>Bacteria</taxon>
        <taxon>Bacillati</taxon>
        <taxon>Chloroflexota</taxon>
        <taxon>Caldilineae</taxon>
        <taxon>Caldilineales</taxon>
        <taxon>Caldilineaceae</taxon>
        <taxon>Caldilinea</taxon>
    </lineage>
</organism>
<gene>
    <name evidence="12" type="ordered locus">CLDAP_13880</name>
</gene>
<accession>I0I2E0</accession>
<keyword evidence="8" id="KW-0804">Transcription</keyword>
<reference evidence="12 13" key="1">
    <citation type="submission" date="2012-02" db="EMBL/GenBank/DDBJ databases">
        <title>Complete genome sequence of Caldilinea aerophila DSM 14535 (= NBRC 102666).</title>
        <authorList>
            <person name="Oguchi A."/>
            <person name="Hosoyama A."/>
            <person name="Sekine M."/>
            <person name="Fukai R."/>
            <person name="Kato Y."/>
            <person name="Nakamura S."/>
            <person name="Hanada S."/>
            <person name="Yamazaki S."/>
            <person name="Fujita N."/>
        </authorList>
    </citation>
    <scope>NUCLEOTIDE SEQUENCE [LARGE SCALE GENOMIC DNA]</scope>
    <source>
        <strain evidence="13">DSM 14535 / JCM 11387 / NBRC 104270 / STL-6-O1</strain>
    </source>
</reference>
<dbReference type="PRINTS" id="PR00344">
    <property type="entry name" value="BCTRLSENSOR"/>
</dbReference>
<evidence type="ECO:0000313" key="12">
    <source>
        <dbReference type="EMBL" id="BAL99427.1"/>
    </source>
</evidence>
<dbReference type="PROSITE" id="PS50110">
    <property type="entry name" value="RESPONSE_REGULATORY"/>
    <property type="match status" value="1"/>
</dbReference>
<keyword evidence="7" id="KW-0238">DNA-binding</keyword>
<evidence type="ECO:0000256" key="3">
    <source>
        <dbReference type="ARBA" id="ARBA00022553"/>
    </source>
</evidence>
<keyword evidence="6" id="KW-0805">Transcription regulation</keyword>
<dbReference type="InterPro" id="IPR036097">
    <property type="entry name" value="HisK_dim/P_sf"/>
</dbReference>
<dbReference type="InterPro" id="IPR000014">
    <property type="entry name" value="PAS"/>
</dbReference>
<dbReference type="Pfam" id="PF00072">
    <property type="entry name" value="Response_reg"/>
    <property type="match status" value="1"/>
</dbReference>
<dbReference type="eggNOG" id="COG2205">
    <property type="taxonomic scope" value="Bacteria"/>
</dbReference>
<evidence type="ECO:0000256" key="7">
    <source>
        <dbReference type="ARBA" id="ARBA00023125"/>
    </source>
</evidence>
<evidence type="ECO:0000259" key="11">
    <source>
        <dbReference type="PROSITE" id="PS50110"/>
    </source>
</evidence>
<evidence type="ECO:0000256" key="9">
    <source>
        <dbReference type="PROSITE-ProRule" id="PRU00169"/>
    </source>
</evidence>
<dbReference type="InterPro" id="IPR036890">
    <property type="entry name" value="HATPase_C_sf"/>
</dbReference>
<dbReference type="EC" id="2.7.13.3" evidence="2"/>
<name>I0I2E0_CALAS</name>
<evidence type="ECO:0000256" key="1">
    <source>
        <dbReference type="ARBA" id="ARBA00000085"/>
    </source>
</evidence>
<keyword evidence="3 9" id="KW-0597">Phosphoprotein</keyword>
<feature type="modified residue" description="4-aspartylphosphate" evidence="9">
    <location>
        <position position="66"/>
    </location>
</feature>
<dbReference type="InterPro" id="IPR001789">
    <property type="entry name" value="Sig_transdc_resp-reg_receiver"/>
</dbReference>
<dbReference type="PANTHER" id="PTHR43547:SF2">
    <property type="entry name" value="HYBRID SIGNAL TRANSDUCTION HISTIDINE KINASE C"/>
    <property type="match status" value="1"/>
</dbReference>
<dbReference type="Gene3D" id="3.40.50.2300">
    <property type="match status" value="1"/>
</dbReference>
<dbReference type="SUPFAM" id="SSF55785">
    <property type="entry name" value="PYP-like sensor domain (PAS domain)"/>
    <property type="match status" value="1"/>
</dbReference>
<dbReference type="PROSITE" id="PS50109">
    <property type="entry name" value="HIS_KIN"/>
    <property type="match status" value="1"/>
</dbReference>
<evidence type="ECO:0000256" key="2">
    <source>
        <dbReference type="ARBA" id="ARBA00012438"/>
    </source>
</evidence>
<dbReference type="eggNOG" id="COG3706">
    <property type="taxonomic scope" value="Bacteria"/>
</dbReference>
<evidence type="ECO:0000256" key="5">
    <source>
        <dbReference type="ARBA" id="ARBA00023012"/>
    </source>
</evidence>
<dbReference type="InterPro" id="IPR011006">
    <property type="entry name" value="CheY-like_superfamily"/>
</dbReference>
<dbReference type="GO" id="GO:0000155">
    <property type="term" value="F:phosphorelay sensor kinase activity"/>
    <property type="evidence" value="ECO:0007669"/>
    <property type="project" value="InterPro"/>
</dbReference>
<dbReference type="InterPro" id="IPR035965">
    <property type="entry name" value="PAS-like_dom_sf"/>
</dbReference>
<evidence type="ECO:0000313" key="13">
    <source>
        <dbReference type="Proteomes" id="UP000007880"/>
    </source>
</evidence>
<keyword evidence="4" id="KW-0808">Transferase</keyword>
<dbReference type="PANTHER" id="PTHR43547">
    <property type="entry name" value="TWO-COMPONENT HISTIDINE KINASE"/>
    <property type="match status" value="1"/>
</dbReference>
<dbReference type="SMART" id="SM00448">
    <property type="entry name" value="REC"/>
    <property type="match status" value="1"/>
</dbReference>